<evidence type="ECO:0000313" key="3">
    <source>
        <dbReference type="Proteomes" id="UP000681720"/>
    </source>
</evidence>
<feature type="non-terminal residue" evidence="1">
    <location>
        <position position="1"/>
    </location>
</feature>
<name>A0A8S2ZUP5_9BILA</name>
<gene>
    <name evidence="1" type="ORF">GIL414_LOCUS41664</name>
    <name evidence="2" type="ORF">GIL414_LOCUS51507</name>
</gene>
<reference evidence="1" key="1">
    <citation type="submission" date="2021-02" db="EMBL/GenBank/DDBJ databases">
        <authorList>
            <person name="Nowell W R."/>
        </authorList>
    </citation>
    <scope>NUCLEOTIDE SEQUENCE</scope>
</reference>
<dbReference type="SUPFAM" id="SSF57850">
    <property type="entry name" value="RING/U-box"/>
    <property type="match status" value="1"/>
</dbReference>
<dbReference type="EMBL" id="CAJOBJ010118593">
    <property type="protein sequence ID" value="CAF4665401.1"/>
    <property type="molecule type" value="Genomic_DNA"/>
</dbReference>
<evidence type="ECO:0000313" key="1">
    <source>
        <dbReference type="EMBL" id="CAF4665401.1"/>
    </source>
</evidence>
<sequence>APTKVQCVECNLIWCFQCHSPWHDGIQCKEFRRGDRMLKKWAREVHYGQHNAQQCPSCKVTNFN</sequence>
<proteinExistence type="predicted"/>
<protein>
    <recommendedName>
        <fullName evidence="4">RBR-type E3 ubiquitin transferase</fullName>
    </recommendedName>
</protein>
<evidence type="ECO:0008006" key="4">
    <source>
        <dbReference type="Google" id="ProtNLM"/>
    </source>
</evidence>
<organism evidence="1 3">
    <name type="scientific">Rotaria magnacalcarata</name>
    <dbReference type="NCBI Taxonomy" id="392030"/>
    <lineage>
        <taxon>Eukaryota</taxon>
        <taxon>Metazoa</taxon>
        <taxon>Spiralia</taxon>
        <taxon>Gnathifera</taxon>
        <taxon>Rotifera</taxon>
        <taxon>Eurotatoria</taxon>
        <taxon>Bdelloidea</taxon>
        <taxon>Philodinida</taxon>
        <taxon>Philodinidae</taxon>
        <taxon>Rotaria</taxon>
    </lineage>
</organism>
<comment type="caution">
    <text evidence="1">The sequence shown here is derived from an EMBL/GenBank/DDBJ whole genome shotgun (WGS) entry which is preliminary data.</text>
</comment>
<dbReference type="AlphaFoldDB" id="A0A8S2ZUP5"/>
<dbReference type="EMBL" id="CAJOBJ010174199">
    <property type="protein sequence ID" value="CAF4894443.1"/>
    <property type="molecule type" value="Genomic_DNA"/>
</dbReference>
<accession>A0A8S2ZUP5</accession>
<evidence type="ECO:0000313" key="2">
    <source>
        <dbReference type="EMBL" id="CAF4894443.1"/>
    </source>
</evidence>
<dbReference type="Proteomes" id="UP000681720">
    <property type="component" value="Unassembled WGS sequence"/>
</dbReference>